<proteinExistence type="predicted"/>
<dbReference type="SUPFAM" id="SSF55729">
    <property type="entry name" value="Acyl-CoA N-acyltransferases (Nat)"/>
    <property type="match status" value="1"/>
</dbReference>
<dbReference type="Pfam" id="PF08445">
    <property type="entry name" value="FR47"/>
    <property type="match status" value="1"/>
</dbReference>
<keyword evidence="3" id="KW-1185">Reference proteome</keyword>
<dbReference type="RefSeq" id="WP_133572976.1">
    <property type="nucleotide sequence ID" value="NZ_SNYR01000002.1"/>
</dbReference>
<dbReference type="PROSITE" id="PS51186">
    <property type="entry name" value="GNAT"/>
    <property type="match status" value="1"/>
</dbReference>
<gene>
    <name evidence="2" type="ORF">ATL17_2383</name>
</gene>
<protein>
    <submittedName>
        <fullName evidence="2">FR47-like protein</fullName>
    </submittedName>
</protein>
<dbReference type="CDD" id="cd04301">
    <property type="entry name" value="NAT_SF"/>
    <property type="match status" value="1"/>
</dbReference>
<dbReference type="InterPro" id="IPR000182">
    <property type="entry name" value="GNAT_dom"/>
</dbReference>
<name>A0A4R6VLI2_9HYPH</name>
<sequence>MADNPQLQIETTETEAFIVGHRTSWLAEELKHRPFLHLPANSAAERLCFTVCAGTTPIGFACLTTGDQIILSPMPKEAIPLLAEHLVQRRLHVPGIFAPQQAGLALADALSRLGGVRYQVAKRILHWETASPHIPPEIEGKLRCAKDGDQDTLVDMYLAMQAEMNTQRPFDAHVMVETAIANQKLFVWGTPNGKIVCAGKVDLGEVGSKFGEVSSIYSVPAYRGRGIASALVRRLTNKILEQKPAVFLSSDADDAPSFKLYKKIGFNIEVEMVNLRQLKR</sequence>
<reference evidence="2 3" key="1">
    <citation type="submission" date="2019-03" db="EMBL/GenBank/DDBJ databases">
        <title>Genomic Encyclopedia of Type Strains, Phase III (KMG-III): the genomes of soil and plant-associated and newly described type strains.</title>
        <authorList>
            <person name="Whitman W."/>
        </authorList>
    </citation>
    <scope>NUCLEOTIDE SEQUENCE [LARGE SCALE GENOMIC DNA]</scope>
    <source>
        <strain evidence="2 3">CGMCC 1.7002</strain>
    </source>
</reference>
<dbReference type="Gene3D" id="3.40.630.30">
    <property type="match status" value="1"/>
</dbReference>
<organism evidence="2 3">
    <name type="scientific">Maritalea mobilis</name>
    <dbReference type="NCBI Taxonomy" id="483324"/>
    <lineage>
        <taxon>Bacteria</taxon>
        <taxon>Pseudomonadati</taxon>
        <taxon>Pseudomonadota</taxon>
        <taxon>Alphaproteobacteria</taxon>
        <taxon>Hyphomicrobiales</taxon>
        <taxon>Devosiaceae</taxon>
        <taxon>Maritalea</taxon>
    </lineage>
</organism>
<dbReference type="EMBL" id="SNYR01000002">
    <property type="protein sequence ID" value="TDQ64365.1"/>
    <property type="molecule type" value="Genomic_DNA"/>
</dbReference>
<evidence type="ECO:0000313" key="2">
    <source>
        <dbReference type="EMBL" id="TDQ64365.1"/>
    </source>
</evidence>
<dbReference type="Proteomes" id="UP000295391">
    <property type="component" value="Unassembled WGS sequence"/>
</dbReference>
<dbReference type="OrthoDB" id="9797456at2"/>
<dbReference type="AlphaFoldDB" id="A0A4R6VLI2"/>
<dbReference type="GO" id="GO:0016747">
    <property type="term" value="F:acyltransferase activity, transferring groups other than amino-acyl groups"/>
    <property type="evidence" value="ECO:0007669"/>
    <property type="project" value="InterPro"/>
</dbReference>
<accession>A0A4R6VLI2</accession>
<dbReference type="InterPro" id="IPR013653">
    <property type="entry name" value="GCN5-like_dom"/>
</dbReference>
<feature type="domain" description="N-acetyltransferase" evidence="1">
    <location>
        <begin position="140"/>
        <end position="280"/>
    </location>
</feature>
<evidence type="ECO:0000259" key="1">
    <source>
        <dbReference type="PROSITE" id="PS51186"/>
    </source>
</evidence>
<dbReference type="InterPro" id="IPR016181">
    <property type="entry name" value="Acyl_CoA_acyltransferase"/>
</dbReference>
<comment type="caution">
    <text evidence="2">The sequence shown here is derived from an EMBL/GenBank/DDBJ whole genome shotgun (WGS) entry which is preliminary data.</text>
</comment>
<evidence type="ECO:0000313" key="3">
    <source>
        <dbReference type="Proteomes" id="UP000295391"/>
    </source>
</evidence>